<keyword evidence="3 10" id="KW-0808">Transferase</keyword>
<evidence type="ECO:0000256" key="9">
    <source>
        <dbReference type="ARBA" id="ARBA00023264"/>
    </source>
</evidence>
<comment type="pathway">
    <text evidence="10">Lipid metabolism; phospholipid metabolism.</text>
</comment>
<evidence type="ECO:0000256" key="1">
    <source>
        <dbReference type="ARBA" id="ARBA00022475"/>
    </source>
</evidence>
<name>A0ABW0P3S4_9HYPH</name>
<accession>A0ABW0P3S4</accession>
<evidence type="ECO:0000313" key="12">
    <source>
        <dbReference type="Proteomes" id="UP001596060"/>
    </source>
</evidence>
<keyword evidence="6 10" id="KW-0443">Lipid metabolism</keyword>
<organism evidence="11 12">
    <name type="scientific">Bosea massiliensis</name>
    <dbReference type="NCBI Taxonomy" id="151419"/>
    <lineage>
        <taxon>Bacteria</taxon>
        <taxon>Pseudomonadati</taxon>
        <taxon>Pseudomonadota</taxon>
        <taxon>Alphaproteobacteria</taxon>
        <taxon>Hyphomicrobiales</taxon>
        <taxon>Boseaceae</taxon>
        <taxon>Bosea</taxon>
    </lineage>
</organism>
<evidence type="ECO:0000256" key="10">
    <source>
        <dbReference type="HAMAP-Rule" id="MF_01043"/>
    </source>
</evidence>
<comment type="caution">
    <text evidence="11">The sequence shown here is derived from an EMBL/GenBank/DDBJ whole genome shotgun (WGS) entry which is preliminary data.</text>
</comment>
<feature type="transmembrane region" description="Helical" evidence="10">
    <location>
        <begin position="12"/>
        <end position="33"/>
    </location>
</feature>
<comment type="similarity">
    <text evidence="10">Belongs to the PlsY family.</text>
</comment>
<feature type="transmembrane region" description="Helical" evidence="10">
    <location>
        <begin position="91"/>
        <end position="109"/>
    </location>
</feature>
<dbReference type="Proteomes" id="UP001596060">
    <property type="component" value="Unassembled WGS sequence"/>
</dbReference>
<evidence type="ECO:0000256" key="4">
    <source>
        <dbReference type="ARBA" id="ARBA00022692"/>
    </source>
</evidence>
<proteinExistence type="inferred from homology"/>
<evidence type="ECO:0000313" key="11">
    <source>
        <dbReference type="EMBL" id="MFC5506032.1"/>
    </source>
</evidence>
<dbReference type="PANTHER" id="PTHR30309:SF0">
    <property type="entry name" value="GLYCEROL-3-PHOSPHATE ACYLTRANSFERASE-RELATED"/>
    <property type="match status" value="1"/>
</dbReference>
<comment type="catalytic activity">
    <reaction evidence="10">
        <text>an acyl phosphate + sn-glycerol 3-phosphate = a 1-acyl-sn-glycero-3-phosphate + phosphate</text>
        <dbReference type="Rhea" id="RHEA:34075"/>
        <dbReference type="ChEBI" id="CHEBI:43474"/>
        <dbReference type="ChEBI" id="CHEBI:57597"/>
        <dbReference type="ChEBI" id="CHEBI:57970"/>
        <dbReference type="ChEBI" id="CHEBI:59918"/>
        <dbReference type="EC" id="2.3.1.275"/>
    </reaction>
</comment>
<keyword evidence="4 10" id="KW-0812">Transmembrane</keyword>
<comment type="function">
    <text evidence="10">Catalyzes the transfer of an acyl group from acyl-phosphate (acyl-PO(4)) to glycerol-3-phosphate (G3P) to form lysophosphatidic acid (LPA). This enzyme utilizes acyl-phosphate as fatty acyl donor, but not acyl-CoA or acyl-ACP.</text>
</comment>
<feature type="transmembrane region" description="Helical" evidence="10">
    <location>
        <begin position="148"/>
        <end position="167"/>
    </location>
</feature>
<evidence type="ECO:0000256" key="3">
    <source>
        <dbReference type="ARBA" id="ARBA00022679"/>
    </source>
</evidence>
<dbReference type="InterPro" id="IPR003811">
    <property type="entry name" value="G3P_acylTferase_PlsY"/>
</dbReference>
<keyword evidence="7 10" id="KW-0472">Membrane</keyword>
<evidence type="ECO:0000256" key="6">
    <source>
        <dbReference type="ARBA" id="ARBA00023098"/>
    </source>
</evidence>
<protein>
    <recommendedName>
        <fullName evidence="10">Glycerol-3-phosphate acyltransferase</fullName>
    </recommendedName>
    <alternativeName>
        <fullName evidence="10">Acyl-PO4 G3P acyltransferase</fullName>
    </alternativeName>
    <alternativeName>
        <fullName evidence="10">Acyl-phosphate--glycerol-3-phosphate acyltransferase</fullName>
    </alternativeName>
    <alternativeName>
        <fullName evidence="10">G3P acyltransferase</fullName>
        <shortName evidence="10">GPAT</shortName>
        <ecNumber evidence="10">2.3.1.275</ecNumber>
    </alternativeName>
    <alternativeName>
        <fullName evidence="10">Lysophosphatidic acid synthase</fullName>
        <shortName evidence="10">LPA synthase</shortName>
    </alternativeName>
</protein>
<dbReference type="EC" id="2.3.1.275" evidence="10"/>
<keyword evidence="1 10" id="KW-1003">Cell membrane</keyword>
<feature type="transmembrane region" description="Helical" evidence="10">
    <location>
        <begin position="121"/>
        <end position="142"/>
    </location>
</feature>
<evidence type="ECO:0000256" key="7">
    <source>
        <dbReference type="ARBA" id="ARBA00023136"/>
    </source>
</evidence>
<dbReference type="NCBIfam" id="TIGR00023">
    <property type="entry name" value="glycerol-3-phosphate 1-O-acyltransferase PlsY"/>
    <property type="match status" value="1"/>
</dbReference>
<keyword evidence="2 10" id="KW-0444">Lipid biosynthesis</keyword>
<dbReference type="HAMAP" id="MF_01043">
    <property type="entry name" value="PlsY"/>
    <property type="match status" value="1"/>
</dbReference>
<dbReference type="Pfam" id="PF02660">
    <property type="entry name" value="G3P_acyltransf"/>
    <property type="match status" value="1"/>
</dbReference>
<comment type="subcellular location">
    <subcellularLocation>
        <location evidence="10">Cell membrane</location>
        <topology evidence="10">Multi-pass membrane protein</topology>
    </subcellularLocation>
</comment>
<keyword evidence="9 10" id="KW-1208">Phospholipid metabolism</keyword>
<dbReference type="EMBL" id="JBHSLU010000032">
    <property type="protein sequence ID" value="MFC5506032.1"/>
    <property type="molecule type" value="Genomic_DNA"/>
</dbReference>
<keyword evidence="11" id="KW-0012">Acyltransferase</keyword>
<dbReference type="SMART" id="SM01207">
    <property type="entry name" value="G3P_acyltransf"/>
    <property type="match status" value="1"/>
</dbReference>
<gene>
    <name evidence="10 11" type="primary">plsY</name>
    <name evidence="11" type="ORF">ACFPN9_12260</name>
</gene>
<reference evidence="12" key="1">
    <citation type="journal article" date="2019" name="Int. J. Syst. Evol. Microbiol.">
        <title>The Global Catalogue of Microorganisms (GCM) 10K type strain sequencing project: providing services to taxonomists for standard genome sequencing and annotation.</title>
        <authorList>
            <consortium name="The Broad Institute Genomics Platform"/>
            <consortium name="The Broad Institute Genome Sequencing Center for Infectious Disease"/>
            <person name="Wu L."/>
            <person name="Ma J."/>
        </authorList>
    </citation>
    <scope>NUCLEOTIDE SEQUENCE [LARGE SCALE GENOMIC DNA]</scope>
    <source>
        <strain evidence="12">CCUG 43117</strain>
    </source>
</reference>
<keyword evidence="8 10" id="KW-0594">Phospholipid biosynthesis</keyword>
<sequence>MPEILNWGLTGAVAGAALVVGYLLGSIPFGMILTRLTGGPDLRSIGSGNIGATNVLRTGNKKLAALTLLGDMLKGTAAVLLAAALFGSREAGLVAGFGAFLGHLFPVWLRFKGGKGVATFLGILIALKGSIALIFAAIWLSIAYLTRYSSLSALVASLLTPLLLLFWVRDARAALLMAVLTLLLWFMHRSNIARLLAGREGKIGQKG</sequence>
<feature type="transmembrane region" description="Helical" evidence="10">
    <location>
        <begin position="174"/>
        <end position="192"/>
    </location>
</feature>
<dbReference type="PANTHER" id="PTHR30309">
    <property type="entry name" value="INNER MEMBRANE PROTEIN YGIH"/>
    <property type="match status" value="1"/>
</dbReference>
<comment type="subunit">
    <text evidence="10">Probably interacts with PlsX.</text>
</comment>
<dbReference type="RefSeq" id="WP_156450013.1">
    <property type="nucleotide sequence ID" value="NZ_JBHSLU010000032.1"/>
</dbReference>
<evidence type="ECO:0000256" key="5">
    <source>
        <dbReference type="ARBA" id="ARBA00022989"/>
    </source>
</evidence>
<keyword evidence="5 10" id="KW-1133">Transmembrane helix</keyword>
<dbReference type="GO" id="GO:0004366">
    <property type="term" value="F:glycerol-3-phosphate O-acyltransferase activity"/>
    <property type="evidence" value="ECO:0007669"/>
    <property type="project" value="UniProtKB-EC"/>
</dbReference>
<feature type="transmembrane region" description="Helical" evidence="10">
    <location>
        <begin position="63"/>
        <end position="85"/>
    </location>
</feature>
<keyword evidence="12" id="KW-1185">Reference proteome</keyword>
<evidence type="ECO:0000256" key="8">
    <source>
        <dbReference type="ARBA" id="ARBA00023209"/>
    </source>
</evidence>
<evidence type="ECO:0000256" key="2">
    <source>
        <dbReference type="ARBA" id="ARBA00022516"/>
    </source>
</evidence>